<protein>
    <submittedName>
        <fullName evidence="3">Uncharacterized protein</fullName>
    </submittedName>
</protein>
<dbReference type="AlphaFoldDB" id="A0A1R2C226"/>
<feature type="region of interest" description="Disordered" evidence="1">
    <location>
        <begin position="266"/>
        <end position="330"/>
    </location>
</feature>
<accession>A0A1R2C226</accession>
<feature type="transmembrane region" description="Helical" evidence="2">
    <location>
        <begin position="178"/>
        <end position="199"/>
    </location>
</feature>
<comment type="caution">
    <text evidence="3">The sequence shown here is derived from an EMBL/GenBank/DDBJ whole genome shotgun (WGS) entry which is preliminary data.</text>
</comment>
<feature type="transmembrane region" description="Helical" evidence="2">
    <location>
        <begin position="95"/>
        <end position="118"/>
    </location>
</feature>
<evidence type="ECO:0000256" key="2">
    <source>
        <dbReference type="SAM" id="Phobius"/>
    </source>
</evidence>
<name>A0A1R2C226_9CILI</name>
<dbReference type="EMBL" id="MPUH01000318">
    <property type="protein sequence ID" value="OMJ83037.1"/>
    <property type="molecule type" value="Genomic_DNA"/>
</dbReference>
<evidence type="ECO:0000256" key="1">
    <source>
        <dbReference type="SAM" id="MobiDB-lite"/>
    </source>
</evidence>
<keyword evidence="4" id="KW-1185">Reference proteome</keyword>
<feature type="compositionally biased region" description="Basic and acidic residues" evidence="1">
    <location>
        <begin position="313"/>
        <end position="330"/>
    </location>
</feature>
<proteinExistence type="predicted"/>
<evidence type="ECO:0000313" key="4">
    <source>
        <dbReference type="Proteomes" id="UP000187209"/>
    </source>
</evidence>
<sequence>MPKVLCLPRKLWNVVLFLVQVFFFSMIIGAINNDYWFKQKLNFGTLTSTYKGKLLYPKDSLFIGCSTSDTYERCHENCSGKCDFFMSWYSGGVSFTFFSCLAVFFIILNAILLIIDLFSIPLCKRTSRVYITAIFLAISTLLYFIGFTIWASLVNLRIDSCSHDYGYSGSKSVCAEEGANVAITTFVFLFITIFPYTYVVRKIKESDQMFAENSGMPSNLDHLHNNPTPAGGNPPSIYSKPFTGDAQGGESGYNALPSYSEAQANYPPPQVNYLPPQANYPPLQEYRSPAGFEESPPAAAENLYAYEPPPAGYDEKHRYPVFSEHEKGYS</sequence>
<keyword evidence="2" id="KW-1133">Transmembrane helix</keyword>
<keyword evidence="2" id="KW-0812">Transmembrane</keyword>
<reference evidence="3 4" key="1">
    <citation type="submission" date="2016-11" db="EMBL/GenBank/DDBJ databases">
        <title>The macronuclear genome of Stentor coeruleus: a giant cell with tiny introns.</title>
        <authorList>
            <person name="Slabodnick M."/>
            <person name="Ruby J.G."/>
            <person name="Reiff S.B."/>
            <person name="Swart E.C."/>
            <person name="Gosai S."/>
            <person name="Prabakaran S."/>
            <person name="Witkowska E."/>
            <person name="Larue G.E."/>
            <person name="Fisher S."/>
            <person name="Freeman R.M."/>
            <person name="Gunawardena J."/>
            <person name="Chu W."/>
            <person name="Stover N.A."/>
            <person name="Gregory B.D."/>
            <person name="Nowacki M."/>
            <person name="Derisi J."/>
            <person name="Roy S.W."/>
            <person name="Marshall W.F."/>
            <person name="Sood P."/>
        </authorList>
    </citation>
    <scope>NUCLEOTIDE SEQUENCE [LARGE SCALE GENOMIC DNA]</scope>
    <source>
        <strain evidence="3">WM001</strain>
    </source>
</reference>
<keyword evidence="2" id="KW-0472">Membrane</keyword>
<feature type="transmembrane region" description="Helical" evidence="2">
    <location>
        <begin position="12"/>
        <end position="31"/>
    </location>
</feature>
<organism evidence="3 4">
    <name type="scientific">Stentor coeruleus</name>
    <dbReference type="NCBI Taxonomy" id="5963"/>
    <lineage>
        <taxon>Eukaryota</taxon>
        <taxon>Sar</taxon>
        <taxon>Alveolata</taxon>
        <taxon>Ciliophora</taxon>
        <taxon>Postciliodesmatophora</taxon>
        <taxon>Heterotrichea</taxon>
        <taxon>Heterotrichida</taxon>
        <taxon>Stentoridae</taxon>
        <taxon>Stentor</taxon>
    </lineage>
</organism>
<feature type="region of interest" description="Disordered" evidence="1">
    <location>
        <begin position="214"/>
        <end position="244"/>
    </location>
</feature>
<dbReference type="Proteomes" id="UP000187209">
    <property type="component" value="Unassembled WGS sequence"/>
</dbReference>
<feature type="transmembrane region" description="Helical" evidence="2">
    <location>
        <begin position="130"/>
        <end position="158"/>
    </location>
</feature>
<gene>
    <name evidence="3" type="ORF">SteCoe_16130</name>
</gene>
<evidence type="ECO:0000313" key="3">
    <source>
        <dbReference type="EMBL" id="OMJ83037.1"/>
    </source>
</evidence>